<proteinExistence type="predicted"/>
<evidence type="ECO:0008006" key="3">
    <source>
        <dbReference type="Google" id="ProtNLM"/>
    </source>
</evidence>
<evidence type="ECO:0000313" key="2">
    <source>
        <dbReference type="Proteomes" id="UP000002724"/>
    </source>
</evidence>
<organism evidence="1 2">
    <name type="scientific">Pelodictyon phaeoclathratiforme (strain DSM 5477 / BU-1)</name>
    <dbReference type="NCBI Taxonomy" id="324925"/>
    <lineage>
        <taxon>Bacteria</taxon>
        <taxon>Pseudomonadati</taxon>
        <taxon>Chlorobiota</taxon>
        <taxon>Chlorobiia</taxon>
        <taxon>Chlorobiales</taxon>
        <taxon>Chlorobiaceae</taxon>
        <taxon>Chlorobium/Pelodictyon group</taxon>
        <taxon>Pelodictyon</taxon>
    </lineage>
</organism>
<dbReference type="SUPFAM" id="SSF81593">
    <property type="entry name" value="Nucleotidyltransferase substrate binding subunit/domain"/>
    <property type="match status" value="1"/>
</dbReference>
<dbReference type="AlphaFoldDB" id="B4SD12"/>
<dbReference type="Gene3D" id="1.20.120.330">
    <property type="entry name" value="Nucleotidyltransferases domain 2"/>
    <property type="match status" value="1"/>
</dbReference>
<name>B4SD12_PELPB</name>
<dbReference type="STRING" id="324925.Ppha_0522"/>
<dbReference type="KEGG" id="pph:Ppha_0522"/>
<dbReference type="OrthoDB" id="13547at2"/>
<dbReference type="Proteomes" id="UP000002724">
    <property type="component" value="Chromosome"/>
</dbReference>
<dbReference type="EMBL" id="CP001110">
    <property type="protein sequence ID" value="ACF42846.1"/>
    <property type="molecule type" value="Genomic_DNA"/>
</dbReference>
<dbReference type="HOGENOM" id="CLU_1642131_0_0_10"/>
<protein>
    <recommendedName>
        <fullName evidence="3">Nucleotidyltransferase substrate binding protein, HI0074 family</fullName>
    </recommendedName>
</protein>
<dbReference type="eggNOG" id="ENOG50325M5">
    <property type="taxonomic scope" value="Bacteria"/>
</dbReference>
<sequence length="161" mass="19104">MSANVQLIWKKIEHLRRMRNYLDYSHEQVLRLIPISDWHQLTPENHETLAAFRVRFSEFQEHLGKVMRAIAREEEQSTEPFSFVLLYMEKLGILDSVEQWKMIRELRNAVNHEYEENEQRLSEFFLALTQAAPDLYKCYTRIIEFCTSSYPAAEDLSAGTS</sequence>
<accession>B4SD12</accession>
<evidence type="ECO:0000313" key="1">
    <source>
        <dbReference type="EMBL" id="ACF42846.1"/>
    </source>
</evidence>
<keyword evidence="2" id="KW-1185">Reference proteome</keyword>
<reference evidence="1 2" key="1">
    <citation type="submission" date="2008-06" db="EMBL/GenBank/DDBJ databases">
        <title>Complete sequence of Pelodictyon phaeoclathratiforme BU-1.</title>
        <authorList>
            <consortium name="US DOE Joint Genome Institute"/>
            <person name="Lucas S."/>
            <person name="Copeland A."/>
            <person name="Lapidus A."/>
            <person name="Glavina del Rio T."/>
            <person name="Dalin E."/>
            <person name="Tice H."/>
            <person name="Bruce D."/>
            <person name="Goodwin L."/>
            <person name="Pitluck S."/>
            <person name="Schmutz J."/>
            <person name="Larimer F."/>
            <person name="Land M."/>
            <person name="Hauser L."/>
            <person name="Kyrpides N."/>
            <person name="Mikhailova N."/>
            <person name="Liu Z."/>
            <person name="Li T."/>
            <person name="Zhao F."/>
            <person name="Overmann J."/>
            <person name="Bryant D.A."/>
            <person name="Richardson P."/>
        </authorList>
    </citation>
    <scope>NUCLEOTIDE SEQUENCE [LARGE SCALE GENOMIC DNA]</scope>
    <source>
        <strain evidence="2">DSM 5477 / BU-1</strain>
    </source>
</reference>
<gene>
    <name evidence="1" type="ordered locus">Ppha_0522</name>
</gene>
<dbReference type="RefSeq" id="WP_012507341.1">
    <property type="nucleotide sequence ID" value="NC_011060.1"/>
</dbReference>